<reference evidence="3" key="1">
    <citation type="journal article" date="2019" name="Int. J. Syst. Evol. Microbiol.">
        <title>The Global Catalogue of Microorganisms (GCM) 10K type strain sequencing project: providing services to taxonomists for standard genome sequencing and annotation.</title>
        <authorList>
            <consortium name="The Broad Institute Genomics Platform"/>
            <consortium name="The Broad Institute Genome Sequencing Center for Infectious Disease"/>
            <person name="Wu L."/>
            <person name="Ma J."/>
        </authorList>
    </citation>
    <scope>NUCLEOTIDE SEQUENCE [LARGE SCALE GENOMIC DNA]</scope>
    <source>
        <strain evidence="3">JCM 3369</strain>
    </source>
</reference>
<dbReference type="Proteomes" id="UP001596380">
    <property type="component" value="Unassembled WGS sequence"/>
</dbReference>
<proteinExistence type="predicted"/>
<keyword evidence="3" id="KW-1185">Reference proteome</keyword>
<protein>
    <submittedName>
        <fullName evidence="2">CBS domain-containing protein</fullName>
    </submittedName>
</protein>
<dbReference type="Gene3D" id="3.10.580.10">
    <property type="entry name" value="CBS-domain"/>
    <property type="match status" value="1"/>
</dbReference>
<dbReference type="CDD" id="cd17788">
    <property type="entry name" value="CBS_pair_bac"/>
    <property type="match status" value="1"/>
</dbReference>
<evidence type="ECO:0000259" key="1">
    <source>
        <dbReference type="Pfam" id="PF00571"/>
    </source>
</evidence>
<dbReference type="InterPro" id="IPR046342">
    <property type="entry name" value="CBS_dom_sf"/>
</dbReference>
<dbReference type="RefSeq" id="WP_160824110.1">
    <property type="nucleotide sequence ID" value="NZ_JBHSXE010000001.1"/>
</dbReference>
<evidence type="ECO:0000313" key="3">
    <source>
        <dbReference type="Proteomes" id="UP001596380"/>
    </source>
</evidence>
<feature type="domain" description="CBS" evidence="1">
    <location>
        <begin position="9"/>
        <end position="44"/>
    </location>
</feature>
<accession>A0ABW2CEW0</accession>
<organism evidence="2 3">
    <name type="scientific">Actinomadura yumaensis</name>
    <dbReference type="NCBI Taxonomy" id="111807"/>
    <lineage>
        <taxon>Bacteria</taxon>
        <taxon>Bacillati</taxon>
        <taxon>Actinomycetota</taxon>
        <taxon>Actinomycetes</taxon>
        <taxon>Streptosporangiales</taxon>
        <taxon>Thermomonosporaceae</taxon>
        <taxon>Actinomadura</taxon>
    </lineage>
</organism>
<name>A0ABW2CEW0_9ACTN</name>
<gene>
    <name evidence="2" type="ORF">ACFQKB_06960</name>
</gene>
<dbReference type="InterPro" id="IPR000644">
    <property type="entry name" value="CBS_dom"/>
</dbReference>
<comment type="caution">
    <text evidence="2">The sequence shown here is derived from an EMBL/GenBank/DDBJ whole genome shotgun (WGS) entry which is preliminary data.</text>
</comment>
<evidence type="ECO:0000313" key="2">
    <source>
        <dbReference type="EMBL" id="MFC6879504.1"/>
    </source>
</evidence>
<dbReference type="EMBL" id="JBHSXS010000002">
    <property type="protein sequence ID" value="MFC6879504.1"/>
    <property type="molecule type" value="Genomic_DNA"/>
</dbReference>
<dbReference type="Pfam" id="PF00571">
    <property type="entry name" value="CBS"/>
    <property type="match status" value="1"/>
</dbReference>
<dbReference type="SUPFAM" id="SSF54631">
    <property type="entry name" value="CBS-domain pair"/>
    <property type="match status" value="1"/>
</dbReference>
<sequence length="153" mass="16269">MRARELAVRYPTVTPATGVLEAARLLAEHDLPGLIVVDGEERPKAVLPGAQLLGYVIPRYVQDDPALARVYDEIHDDELCDQLAGRTVADLLAEHRTPLPAVDAEATAIEIASVMARTGSPIAAVSGDPRRTDAPVIGVVTVAHLLTRLLPSA</sequence>